<evidence type="ECO:0008006" key="3">
    <source>
        <dbReference type="Google" id="ProtNLM"/>
    </source>
</evidence>
<protein>
    <recommendedName>
        <fullName evidence="3">DUF177 domain-containing protein</fullName>
    </recommendedName>
</protein>
<dbReference type="Proteomes" id="UP000035503">
    <property type="component" value="Chromosome"/>
</dbReference>
<proteinExistence type="predicted"/>
<dbReference type="RefSeq" id="WP_047264387.1">
    <property type="nucleotide sequence ID" value="NZ_CP004021.1"/>
</dbReference>
<keyword evidence="2" id="KW-1185">Reference proteome</keyword>
<evidence type="ECO:0000313" key="2">
    <source>
        <dbReference type="Proteomes" id="UP000035503"/>
    </source>
</evidence>
<organism evidence="1 2">
    <name type="scientific">Candidatus Liberibacter africanus PTSAPSY</name>
    <dbReference type="NCBI Taxonomy" id="1277257"/>
    <lineage>
        <taxon>Bacteria</taxon>
        <taxon>Pseudomonadati</taxon>
        <taxon>Pseudomonadota</taxon>
        <taxon>Alphaproteobacteria</taxon>
        <taxon>Hyphomicrobiales</taxon>
        <taxon>Rhizobiaceae</taxon>
        <taxon>Liberibacter</taxon>
    </lineage>
</organism>
<evidence type="ECO:0000313" key="1">
    <source>
        <dbReference type="EMBL" id="AKK20396.1"/>
    </source>
</evidence>
<accession>A0A0G3I3G7</accession>
<name>A0A0G3I3G7_LIBAF</name>
<dbReference type="AlphaFoldDB" id="A0A0G3I3G7"/>
<reference evidence="1 2" key="1">
    <citation type="journal article" date="2015" name="Genome Announc.">
        <title>Complete Genome Sequence of 'Candidatus Liberibacter africanus,' a Bacterium Associated with Citrus Huanglongbing.</title>
        <authorList>
            <person name="Lin H."/>
            <person name="Pietersen G."/>
            <person name="Han C."/>
            <person name="Read D.A."/>
            <person name="Lou B."/>
            <person name="Gupta G."/>
            <person name="Civerolo E.L."/>
        </authorList>
    </citation>
    <scope>NUCLEOTIDE SEQUENCE [LARGE SCALE GENOMIC DNA]</scope>
    <source>
        <strain evidence="1 2">PTSAPSY</strain>
    </source>
</reference>
<gene>
    <name evidence="1" type="ORF">G293_03850</name>
</gene>
<dbReference type="STRING" id="1277257.G293_03850"/>
<dbReference type="EMBL" id="CP004021">
    <property type="protein sequence ID" value="AKK20396.1"/>
    <property type="molecule type" value="Genomic_DNA"/>
</dbReference>
<dbReference type="KEGG" id="lau:G293_03850"/>
<dbReference type="PATRIC" id="fig|1277257.4.peg.826"/>
<sequence length="168" mass="18213">MSIKKKYFSHPIDVRSVFSAPMIVKIEADILDCEKLAAQWGVISVESWYADVKLSVWKKVGVRMSGNVCATIVQSCVITLEPVLSKAEDTVGCIFVPSSSKFLYPNGDTSGKKNVVEVRELDILHFSDGGIIDIGAVAADFTAVAINPYPKKEGAIFSHACDGNKSKN</sequence>